<proteinExistence type="predicted"/>
<dbReference type="Proteomes" id="UP000256869">
    <property type="component" value="Unassembled WGS sequence"/>
</dbReference>
<dbReference type="OrthoDB" id="2633333at2"/>
<sequence length="59" mass="6841">MSSSEQQKIKMIGQMAKDAGLIEDPQWLERLNEPVPLWVVLDMLLRWIDRAEPDSGPYD</sequence>
<organism evidence="1 2">
    <name type="scientific">Cohnella lupini</name>
    <dbReference type="NCBI Taxonomy" id="1294267"/>
    <lineage>
        <taxon>Bacteria</taxon>
        <taxon>Bacillati</taxon>
        <taxon>Bacillota</taxon>
        <taxon>Bacilli</taxon>
        <taxon>Bacillales</taxon>
        <taxon>Paenibacillaceae</taxon>
        <taxon>Cohnella</taxon>
    </lineage>
</organism>
<reference evidence="1 2" key="1">
    <citation type="submission" date="2018-07" db="EMBL/GenBank/DDBJ databases">
        <title>Genomic Encyclopedia of Type Strains, Phase III (KMG-III): the genomes of soil and plant-associated and newly described type strains.</title>
        <authorList>
            <person name="Whitman W."/>
        </authorList>
    </citation>
    <scope>NUCLEOTIDE SEQUENCE [LARGE SCALE GENOMIC DNA]</scope>
    <source>
        <strain evidence="1 2">CECT 8236</strain>
    </source>
</reference>
<keyword evidence="2" id="KW-1185">Reference proteome</keyword>
<protein>
    <submittedName>
        <fullName evidence="1">Uncharacterized protein</fullName>
    </submittedName>
</protein>
<dbReference type="AlphaFoldDB" id="A0A3D9IF43"/>
<dbReference type="RefSeq" id="WP_115993079.1">
    <property type="nucleotide sequence ID" value="NZ_QRDY01000006.1"/>
</dbReference>
<comment type="caution">
    <text evidence="1">The sequence shown here is derived from an EMBL/GenBank/DDBJ whole genome shotgun (WGS) entry which is preliminary data.</text>
</comment>
<dbReference type="EMBL" id="QRDY01000006">
    <property type="protein sequence ID" value="RED60368.1"/>
    <property type="molecule type" value="Genomic_DNA"/>
</dbReference>
<name>A0A3D9IF43_9BACL</name>
<evidence type="ECO:0000313" key="1">
    <source>
        <dbReference type="EMBL" id="RED60368.1"/>
    </source>
</evidence>
<evidence type="ECO:0000313" key="2">
    <source>
        <dbReference type="Proteomes" id="UP000256869"/>
    </source>
</evidence>
<gene>
    <name evidence="1" type="ORF">DFP95_106157</name>
</gene>
<accession>A0A3D9IF43</accession>